<protein>
    <submittedName>
        <fullName evidence="3">Twitching motility protein PilT</fullName>
    </submittedName>
</protein>
<dbReference type="SUPFAM" id="SSF52540">
    <property type="entry name" value="P-loop containing nucleoside triphosphate hydrolases"/>
    <property type="match status" value="1"/>
</dbReference>
<dbReference type="InterPro" id="IPR006321">
    <property type="entry name" value="PilT/PilU"/>
</dbReference>
<dbReference type="PROSITE" id="PS00662">
    <property type="entry name" value="T2SP_E"/>
    <property type="match status" value="1"/>
</dbReference>
<dbReference type="AlphaFoldDB" id="A0A6S6SG19"/>
<proteinExistence type="inferred from homology"/>
<dbReference type="Pfam" id="PF00437">
    <property type="entry name" value="T2SSE"/>
    <property type="match status" value="1"/>
</dbReference>
<feature type="domain" description="Bacterial type II secretion system protein E" evidence="2">
    <location>
        <begin position="195"/>
        <end position="209"/>
    </location>
</feature>
<organism evidence="3">
    <name type="scientific">uncultured Campylobacterales bacterium</name>
    <dbReference type="NCBI Taxonomy" id="352960"/>
    <lineage>
        <taxon>Bacteria</taxon>
        <taxon>Pseudomonadati</taxon>
        <taxon>Campylobacterota</taxon>
        <taxon>Epsilonproteobacteria</taxon>
        <taxon>Campylobacterales</taxon>
        <taxon>environmental samples</taxon>
    </lineage>
</organism>
<dbReference type="Gene3D" id="3.30.450.90">
    <property type="match status" value="1"/>
</dbReference>
<dbReference type="Gene3D" id="3.40.50.300">
    <property type="entry name" value="P-loop containing nucleotide triphosphate hydrolases"/>
    <property type="match status" value="1"/>
</dbReference>
<dbReference type="PANTHER" id="PTHR30486">
    <property type="entry name" value="TWITCHING MOTILITY PROTEIN PILT"/>
    <property type="match status" value="1"/>
</dbReference>
<name>A0A6S6SG19_9BACT</name>
<sequence length="351" mass="39206">MQIKELLEIVAKENASDLHIVANSKPQIRVHGELIVLEQYDVLTEESSKELCMSILTDKQKEKFEGKYELDFSIEFENLGRFRANYYYTVGTKLAAAFRIIPQVIPSLDELKLPEVLKNLTKHKQGLILVTGPTGSGKSTTLAAMLNEINITRKEHILTIEDPVEFLHTNKKSLYSHREVGANTDSFASGLKYALRQDPDVILVGELRDRETISIALTAAETGHLVLGTMHTNSAIATVNRILDNYDGNEQIQIRNMLSSTMVAMVGQTLIPRVGGGRVAVHDILINNTAVANLVRENKTHQLYSQMQLNQSKEGMLTQATSILEAYRNGTISKDDALEYAFKPEEVKLKI</sequence>
<evidence type="ECO:0000256" key="1">
    <source>
        <dbReference type="ARBA" id="ARBA00006611"/>
    </source>
</evidence>
<evidence type="ECO:0000259" key="2">
    <source>
        <dbReference type="PROSITE" id="PS00662"/>
    </source>
</evidence>
<evidence type="ECO:0000313" key="3">
    <source>
        <dbReference type="EMBL" id="CAA6807344.1"/>
    </source>
</evidence>
<gene>
    <name evidence="3" type="ORF">HELGO_WM14797</name>
</gene>
<dbReference type="NCBIfam" id="TIGR01420">
    <property type="entry name" value="pilT_fam"/>
    <property type="match status" value="1"/>
</dbReference>
<dbReference type="EMBL" id="CACVAW010000026">
    <property type="protein sequence ID" value="CAA6807344.1"/>
    <property type="molecule type" value="Genomic_DNA"/>
</dbReference>
<dbReference type="SMART" id="SM00382">
    <property type="entry name" value="AAA"/>
    <property type="match status" value="1"/>
</dbReference>
<accession>A0A6S6SG19</accession>
<dbReference type="InterPro" id="IPR001482">
    <property type="entry name" value="T2SS/T4SS_dom"/>
</dbReference>
<dbReference type="GO" id="GO:0016887">
    <property type="term" value="F:ATP hydrolysis activity"/>
    <property type="evidence" value="ECO:0007669"/>
    <property type="project" value="InterPro"/>
</dbReference>
<dbReference type="InterPro" id="IPR003593">
    <property type="entry name" value="AAA+_ATPase"/>
</dbReference>
<comment type="similarity">
    <text evidence="1">Belongs to the GSP E family.</text>
</comment>
<dbReference type="InterPro" id="IPR027417">
    <property type="entry name" value="P-loop_NTPase"/>
</dbReference>
<dbReference type="CDD" id="cd01131">
    <property type="entry name" value="PilT"/>
    <property type="match status" value="1"/>
</dbReference>
<reference evidence="3" key="1">
    <citation type="submission" date="2020-01" db="EMBL/GenBank/DDBJ databases">
        <authorList>
            <person name="Meier V. D."/>
            <person name="Meier V D."/>
        </authorList>
    </citation>
    <scope>NUCLEOTIDE SEQUENCE</scope>
    <source>
        <strain evidence="3">HLG_WM_MAG_12</strain>
    </source>
</reference>
<dbReference type="InterPro" id="IPR050921">
    <property type="entry name" value="T4SS_GSP_E_ATPase"/>
</dbReference>
<dbReference type="GO" id="GO:0005524">
    <property type="term" value="F:ATP binding"/>
    <property type="evidence" value="ECO:0007669"/>
    <property type="project" value="InterPro"/>
</dbReference>